<organism evidence="1 2">
    <name type="scientific">Catharanthus roseus</name>
    <name type="common">Madagascar periwinkle</name>
    <name type="synonym">Vinca rosea</name>
    <dbReference type="NCBI Taxonomy" id="4058"/>
    <lineage>
        <taxon>Eukaryota</taxon>
        <taxon>Viridiplantae</taxon>
        <taxon>Streptophyta</taxon>
        <taxon>Embryophyta</taxon>
        <taxon>Tracheophyta</taxon>
        <taxon>Spermatophyta</taxon>
        <taxon>Magnoliopsida</taxon>
        <taxon>eudicotyledons</taxon>
        <taxon>Gunneridae</taxon>
        <taxon>Pentapetalae</taxon>
        <taxon>asterids</taxon>
        <taxon>lamiids</taxon>
        <taxon>Gentianales</taxon>
        <taxon>Apocynaceae</taxon>
        <taxon>Rauvolfioideae</taxon>
        <taxon>Vinceae</taxon>
        <taxon>Catharanthinae</taxon>
        <taxon>Catharanthus</taxon>
    </lineage>
</organism>
<sequence>MASAADKESEKIIPVPTSTSPPPETKGLAAAPPATSAGYFPVVNVVLRFLLFASGLVSVVVMVTSKQTEITQIPFPPFRAPVSAKFSHSPAFIYFVAALSVAGFYGLISTLVSIYALLKPSCSTKILSHFVIFDVLLLGIVASATGAAGGVAYIGLKGNTHTAWRKVCNVYGDFCRHIGGSVAVSLFGSIVLVLLVILSIHSISKKIPK</sequence>
<reference evidence="2" key="1">
    <citation type="journal article" date="2023" name="Nat. Plants">
        <title>Single-cell RNA sequencing provides a high-resolution roadmap for understanding the multicellular compartmentation of specialized metabolism.</title>
        <authorList>
            <person name="Sun S."/>
            <person name="Shen X."/>
            <person name="Li Y."/>
            <person name="Li Y."/>
            <person name="Wang S."/>
            <person name="Li R."/>
            <person name="Zhang H."/>
            <person name="Shen G."/>
            <person name="Guo B."/>
            <person name="Wei J."/>
            <person name="Xu J."/>
            <person name="St-Pierre B."/>
            <person name="Chen S."/>
            <person name="Sun C."/>
        </authorList>
    </citation>
    <scope>NUCLEOTIDE SEQUENCE [LARGE SCALE GENOMIC DNA]</scope>
</reference>
<protein>
    <submittedName>
        <fullName evidence="1">Uncharacterized protein</fullName>
    </submittedName>
</protein>
<evidence type="ECO:0000313" key="1">
    <source>
        <dbReference type="EMBL" id="KAI5650680.1"/>
    </source>
</evidence>
<proteinExistence type="predicted"/>
<dbReference type="EMBL" id="CM044708">
    <property type="protein sequence ID" value="KAI5650680.1"/>
    <property type="molecule type" value="Genomic_DNA"/>
</dbReference>
<keyword evidence="2" id="KW-1185">Reference proteome</keyword>
<accession>A0ACB9ZWA0</accession>
<dbReference type="Proteomes" id="UP001060085">
    <property type="component" value="Linkage Group LG08"/>
</dbReference>
<gene>
    <name evidence="1" type="ORF">M9H77_36685</name>
</gene>
<evidence type="ECO:0000313" key="2">
    <source>
        <dbReference type="Proteomes" id="UP001060085"/>
    </source>
</evidence>
<comment type="caution">
    <text evidence="1">The sequence shown here is derived from an EMBL/GenBank/DDBJ whole genome shotgun (WGS) entry which is preliminary data.</text>
</comment>
<name>A0ACB9ZWA0_CATRO</name>